<accession>A0A6A6S884</accession>
<dbReference type="InterPro" id="IPR002035">
    <property type="entry name" value="VWF_A"/>
</dbReference>
<dbReference type="PROSITE" id="PS50234">
    <property type="entry name" value="VWFA"/>
    <property type="match status" value="1"/>
</dbReference>
<evidence type="ECO:0000313" key="5">
    <source>
        <dbReference type="Proteomes" id="UP000799753"/>
    </source>
</evidence>
<gene>
    <name evidence="4" type="ORF">P280DRAFT_515387</name>
</gene>
<dbReference type="Pfam" id="PF13768">
    <property type="entry name" value="VWA_3"/>
    <property type="match status" value="1"/>
</dbReference>
<evidence type="ECO:0000313" key="4">
    <source>
        <dbReference type="EMBL" id="KAF2642943.1"/>
    </source>
</evidence>
<feature type="compositionally biased region" description="Acidic residues" evidence="1">
    <location>
        <begin position="693"/>
        <end position="702"/>
    </location>
</feature>
<evidence type="ECO:0000259" key="3">
    <source>
        <dbReference type="PROSITE" id="PS51468"/>
    </source>
</evidence>
<feature type="domain" description="VWFA" evidence="2">
    <location>
        <begin position="289"/>
        <end position="465"/>
    </location>
</feature>
<keyword evidence="5" id="KW-1185">Reference proteome</keyword>
<evidence type="ECO:0000259" key="2">
    <source>
        <dbReference type="PROSITE" id="PS50234"/>
    </source>
</evidence>
<feature type="domain" description="VIT" evidence="3">
    <location>
        <begin position="12"/>
        <end position="144"/>
    </location>
</feature>
<dbReference type="InterPro" id="IPR013694">
    <property type="entry name" value="VIT"/>
</dbReference>
<feature type="compositionally biased region" description="Polar residues" evidence="1">
    <location>
        <begin position="747"/>
        <end position="761"/>
    </location>
</feature>
<evidence type="ECO:0008006" key="6">
    <source>
        <dbReference type="Google" id="ProtNLM"/>
    </source>
</evidence>
<evidence type="ECO:0000256" key="1">
    <source>
        <dbReference type="SAM" id="MobiDB-lite"/>
    </source>
</evidence>
<proteinExistence type="predicted"/>
<dbReference type="EMBL" id="MU006780">
    <property type="protein sequence ID" value="KAF2642943.1"/>
    <property type="molecule type" value="Genomic_DNA"/>
</dbReference>
<dbReference type="PANTHER" id="PTHR45737:SF6">
    <property type="entry name" value="VON WILLEBRAND FACTOR A DOMAIN-CONTAINING PROTEIN 5A"/>
    <property type="match status" value="1"/>
</dbReference>
<dbReference type="Pfam" id="PF08487">
    <property type="entry name" value="VIT"/>
    <property type="match status" value="1"/>
</dbReference>
<dbReference type="Gene3D" id="3.40.50.410">
    <property type="entry name" value="von Willebrand factor, type A domain"/>
    <property type="match status" value="1"/>
</dbReference>
<reference evidence="4" key="1">
    <citation type="journal article" date="2020" name="Stud. Mycol.">
        <title>101 Dothideomycetes genomes: a test case for predicting lifestyles and emergence of pathogens.</title>
        <authorList>
            <person name="Haridas S."/>
            <person name="Albert R."/>
            <person name="Binder M."/>
            <person name="Bloem J."/>
            <person name="Labutti K."/>
            <person name="Salamov A."/>
            <person name="Andreopoulos B."/>
            <person name="Baker S."/>
            <person name="Barry K."/>
            <person name="Bills G."/>
            <person name="Bluhm B."/>
            <person name="Cannon C."/>
            <person name="Castanera R."/>
            <person name="Culley D."/>
            <person name="Daum C."/>
            <person name="Ezra D."/>
            <person name="Gonzalez J."/>
            <person name="Henrissat B."/>
            <person name="Kuo A."/>
            <person name="Liang C."/>
            <person name="Lipzen A."/>
            <person name="Lutzoni F."/>
            <person name="Magnuson J."/>
            <person name="Mondo S."/>
            <person name="Nolan M."/>
            <person name="Ohm R."/>
            <person name="Pangilinan J."/>
            <person name="Park H.-J."/>
            <person name="Ramirez L."/>
            <person name="Alfaro M."/>
            <person name="Sun H."/>
            <person name="Tritt A."/>
            <person name="Yoshinaga Y."/>
            <person name="Zwiers L.-H."/>
            <person name="Turgeon B."/>
            <person name="Goodwin S."/>
            <person name="Spatafora J."/>
            <person name="Crous P."/>
            <person name="Grigoriev I."/>
        </authorList>
    </citation>
    <scope>NUCLEOTIDE SEQUENCE</scope>
    <source>
        <strain evidence="4">CBS 473.64</strain>
    </source>
</reference>
<dbReference type="Proteomes" id="UP000799753">
    <property type="component" value="Unassembled WGS sequence"/>
</dbReference>
<dbReference type="PANTHER" id="PTHR45737">
    <property type="entry name" value="VON WILLEBRAND FACTOR A DOMAIN-CONTAINING PROTEIN 5A"/>
    <property type="match status" value="1"/>
</dbReference>
<feature type="region of interest" description="Disordered" evidence="1">
    <location>
        <begin position="688"/>
        <end position="720"/>
    </location>
</feature>
<name>A0A6A6S884_9PLEO</name>
<dbReference type="SMART" id="SM00327">
    <property type="entry name" value="VWA"/>
    <property type="match status" value="1"/>
</dbReference>
<dbReference type="SMART" id="SM00609">
    <property type="entry name" value="VIT"/>
    <property type="match status" value="1"/>
</dbReference>
<feature type="region of interest" description="Disordered" evidence="1">
    <location>
        <begin position="742"/>
        <end position="838"/>
    </location>
</feature>
<feature type="compositionally biased region" description="Low complexity" evidence="1">
    <location>
        <begin position="796"/>
        <end position="813"/>
    </location>
</feature>
<dbReference type="AlphaFoldDB" id="A0A6A6S884"/>
<protein>
    <recommendedName>
        <fullName evidence="6">VIT-domain-containing protein</fullName>
    </recommendedName>
</protein>
<dbReference type="SUPFAM" id="SSF53300">
    <property type="entry name" value="vWA-like"/>
    <property type="match status" value="1"/>
</dbReference>
<dbReference type="InterPro" id="IPR036465">
    <property type="entry name" value="vWFA_dom_sf"/>
</dbReference>
<sequence length="1006" mass="111029">MGIYRHVCGCYFIDPDQRRSSQRIYLPQVKLDAHTTILSTASRTVLKQTFVNTSKEKALDEIRYTFPLFDGVSIVDFACRIGSRTIYGLVKEKGEARQTYQEAKKRGEKAALLEELPDAADVFTTSVSNIPAGETINVTITYVQELKHDAEVDGVRLTVPTLVAPRYGYYPGDLMDASPVNISGGISLTVDVSMNGAPIKKILSPSHTIEVSLGSLSTSSADDEASMSKASATLALGTTELEKDFVLQTVAKDVGVPQAILETHPTLPNQRALMTTLVPKFNLKSQKPEIIFIADRSGSMDSNIPTLISALKIFLKSIPIGCMFNICSFGNSPKLLWDKSQVYDQRTLAEATRHVESFDADLGGTETLKAVQACIEARHKGMSTELMLLTDGDFWAQQQIFEYVSEETKSGDVRVFPIGIGNAVSSALIEGIARAGRGFAQMVAKNEKMDQKIVRMLKGALTPHIMDYRLEVKYQDDSVDSVADSLNLRRRFDDIETEQAKHPDSEVKPISLYDPEAKEEHPKENEWKNIFAGLPELSRPKILQAPHEMPALYPFNRSCVYLLLSPETSHLKPKTVILKGTSPQGPLQLEIPVEIRKEPDQIIHQLAARKATEELEEGRGWVSDLRLDSGDGGMMKEKRPGQFSLLQRREAVRLGIEFQVGGRYCSFVAVEANEGEIAEKRKKALQASMDGETTVDDGDLEDLYQPGTSHGSAKSDGGQSEDDFYVVVKSAKKRSTNSGFAYRMINSDGSSSPGTNPQTPDTPGYINRSRSYIPKVSTAGRPNTGGNSPRKILANSPMRASRPSSAVSSTTVSAKNDDHNDDQEDSDTSPQHQPKRRKRFADNFINVEASVDEEECEESDDDMAFGLFDGPSLSQTQTVTSIPQPEPGFVPELKETGTLLQRLIALQAFDGSWPNIENLPYGDMGVKKDDVRAVIKKIKKYGGGESVLEVFVCTVLVVMFLEKKMSDEQETWELVVDKARDFIEGLDADIGGNLLQESWYCLEKVL</sequence>
<dbReference type="PROSITE" id="PS51468">
    <property type="entry name" value="VIT"/>
    <property type="match status" value="1"/>
</dbReference>
<dbReference type="OrthoDB" id="1729737at2759"/>
<organism evidence="4 5">
    <name type="scientific">Massarina eburnea CBS 473.64</name>
    <dbReference type="NCBI Taxonomy" id="1395130"/>
    <lineage>
        <taxon>Eukaryota</taxon>
        <taxon>Fungi</taxon>
        <taxon>Dikarya</taxon>
        <taxon>Ascomycota</taxon>
        <taxon>Pezizomycotina</taxon>
        <taxon>Dothideomycetes</taxon>
        <taxon>Pleosporomycetidae</taxon>
        <taxon>Pleosporales</taxon>
        <taxon>Massarineae</taxon>
        <taxon>Massarinaceae</taxon>
        <taxon>Massarina</taxon>
    </lineage>
</organism>